<keyword evidence="1" id="KW-0812">Transmembrane</keyword>
<evidence type="ECO:0000313" key="3">
    <source>
        <dbReference type="Proteomes" id="UP000613255"/>
    </source>
</evidence>
<feature type="transmembrane region" description="Helical" evidence="1">
    <location>
        <begin position="12"/>
        <end position="31"/>
    </location>
</feature>
<sequence length="63" mass="6507">MIGPLSRITLRWIASALVTYGLVTPDAGALIAVDPDLIALAGVIIGATVEGAYAIAKRNGWQT</sequence>
<keyword evidence="1" id="KW-0472">Membrane</keyword>
<protein>
    <recommendedName>
        <fullName evidence="4">Holin</fullName>
    </recommendedName>
</protein>
<dbReference type="RefSeq" id="WP_198684343.1">
    <property type="nucleotide sequence ID" value="NZ_JAEIJD010000001.1"/>
</dbReference>
<dbReference type="AlphaFoldDB" id="A0A934HNY3"/>
<evidence type="ECO:0000313" key="2">
    <source>
        <dbReference type="EMBL" id="MBI6628311.1"/>
    </source>
</evidence>
<comment type="caution">
    <text evidence="2">The sequence shown here is derived from an EMBL/GenBank/DDBJ whole genome shotgun (WGS) entry which is preliminary data.</text>
</comment>
<evidence type="ECO:0008006" key="4">
    <source>
        <dbReference type="Google" id="ProtNLM"/>
    </source>
</evidence>
<name>A0A934HNY3_9RHOB</name>
<gene>
    <name evidence="2" type="ORF">JAO82_00315</name>
</gene>
<proteinExistence type="predicted"/>
<dbReference type="EMBL" id="JAEIJD010000001">
    <property type="protein sequence ID" value="MBI6628311.1"/>
    <property type="molecule type" value="Genomic_DNA"/>
</dbReference>
<evidence type="ECO:0000256" key="1">
    <source>
        <dbReference type="SAM" id="Phobius"/>
    </source>
</evidence>
<dbReference type="Proteomes" id="UP000613255">
    <property type="component" value="Unassembled WGS sequence"/>
</dbReference>
<keyword evidence="3" id="KW-1185">Reference proteome</keyword>
<organism evidence="2 3">
    <name type="scientific">Pontibaca salina</name>
    <dbReference type="NCBI Taxonomy" id="2795731"/>
    <lineage>
        <taxon>Bacteria</taxon>
        <taxon>Pseudomonadati</taxon>
        <taxon>Pseudomonadota</taxon>
        <taxon>Alphaproteobacteria</taxon>
        <taxon>Rhodobacterales</taxon>
        <taxon>Roseobacteraceae</taxon>
        <taxon>Pontibaca</taxon>
    </lineage>
</organism>
<feature type="transmembrane region" description="Helical" evidence="1">
    <location>
        <begin position="37"/>
        <end position="56"/>
    </location>
</feature>
<accession>A0A934HNY3</accession>
<reference evidence="2" key="1">
    <citation type="submission" date="2020-12" db="EMBL/GenBank/DDBJ databases">
        <title>Pontibaca salina gen. nov., sp. nov., isolated from marine sediment.</title>
        <authorList>
            <person name="Bo J."/>
            <person name="Wang S."/>
            <person name="Song X."/>
            <person name="Du Z."/>
        </authorList>
    </citation>
    <scope>NUCLEOTIDE SEQUENCE</scope>
    <source>
        <strain evidence="2">S1109L</strain>
    </source>
</reference>
<keyword evidence="1" id="KW-1133">Transmembrane helix</keyword>